<reference evidence="1" key="2">
    <citation type="submission" date="2020-09" db="EMBL/GenBank/DDBJ databases">
        <authorList>
            <person name="Sun Q."/>
            <person name="Kim S."/>
        </authorList>
    </citation>
    <scope>NUCLEOTIDE SEQUENCE</scope>
    <source>
        <strain evidence="1">KCTC 23224</strain>
    </source>
</reference>
<dbReference type="Proteomes" id="UP000642809">
    <property type="component" value="Unassembled WGS sequence"/>
</dbReference>
<dbReference type="Gene3D" id="3.10.129.10">
    <property type="entry name" value="Hotdog Thioesterase"/>
    <property type="match status" value="1"/>
</dbReference>
<proteinExistence type="predicted"/>
<dbReference type="RefSeq" id="WP_189583240.1">
    <property type="nucleotide sequence ID" value="NZ_BMYF01000016.1"/>
</dbReference>
<evidence type="ECO:0000313" key="2">
    <source>
        <dbReference type="Proteomes" id="UP000642809"/>
    </source>
</evidence>
<reference evidence="1" key="1">
    <citation type="journal article" date="2014" name="Int. J. Syst. Evol. Microbiol.">
        <title>Complete genome sequence of Corynebacterium casei LMG S-19264T (=DSM 44701T), isolated from a smear-ripened cheese.</title>
        <authorList>
            <consortium name="US DOE Joint Genome Institute (JGI-PGF)"/>
            <person name="Walter F."/>
            <person name="Albersmeier A."/>
            <person name="Kalinowski J."/>
            <person name="Ruckert C."/>
        </authorList>
    </citation>
    <scope>NUCLEOTIDE SEQUENCE</scope>
    <source>
        <strain evidence="1">KCTC 23224</strain>
    </source>
</reference>
<protein>
    <recommendedName>
        <fullName evidence="3">Acyl-coenzyme A thioesterase PaaI, contains HGG motif</fullName>
    </recommendedName>
</protein>
<dbReference type="InterPro" id="IPR029069">
    <property type="entry name" value="HotDog_dom_sf"/>
</dbReference>
<evidence type="ECO:0000313" key="1">
    <source>
        <dbReference type="EMBL" id="GHB43560.1"/>
    </source>
</evidence>
<organism evidence="1 2">
    <name type="scientific">Mongoliitalea lutea</name>
    <dbReference type="NCBI Taxonomy" id="849756"/>
    <lineage>
        <taxon>Bacteria</taxon>
        <taxon>Pseudomonadati</taxon>
        <taxon>Bacteroidota</taxon>
        <taxon>Cytophagia</taxon>
        <taxon>Cytophagales</taxon>
        <taxon>Cyclobacteriaceae</taxon>
        <taxon>Mongoliitalea</taxon>
    </lineage>
</organism>
<gene>
    <name evidence="1" type="ORF">GCM10008106_25670</name>
</gene>
<name>A0A8J3G6D9_9BACT</name>
<sequence length="152" mass="17543">MNPNAKKKYIRLIKLLNFYPPYLCSGIRVVDYNESFTYFKVRLKLTWYNRNLVGTAFGGSLYSMCDPFFMFILIINLGKDYIVWDKAASIDFIKPGKGTVYAEFSLEPDAIEEMKQEVDSLGKKVFTFPCQVVDADGNTIARLTKDVYVRKK</sequence>
<dbReference type="InterPro" id="IPR027961">
    <property type="entry name" value="DUF4442"/>
</dbReference>
<dbReference type="EMBL" id="BMYF01000016">
    <property type="protein sequence ID" value="GHB43560.1"/>
    <property type="molecule type" value="Genomic_DNA"/>
</dbReference>
<comment type="caution">
    <text evidence="1">The sequence shown here is derived from an EMBL/GenBank/DDBJ whole genome shotgun (WGS) entry which is preliminary data.</text>
</comment>
<evidence type="ECO:0008006" key="3">
    <source>
        <dbReference type="Google" id="ProtNLM"/>
    </source>
</evidence>
<dbReference type="AlphaFoldDB" id="A0A8J3G6D9"/>
<dbReference type="Pfam" id="PF14539">
    <property type="entry name" value="DUF4442"/>
    <property type="match status" value="1"/>
</dbReference>
<keyword evidence="2" id="KW-1185">Reference proteome</keyword>
<accession>A0A8J3G6D9</accession>
<dbReference type="SUPFAM" id="SSF54637">
    <property type="entry name" value="Thioesterase/thiol ester dehydrase-isomerase"/>
    <property type="match status" value="1"/>
</dbReference>